<feature type="domain" description="RGS" evidence="2">
    <location>
        <begin position="76"/>
        <end position="159"/>
    </location>
</feature>
<dbReference type="SUPFAM" id="SSF48097">
    <property type="entry name" value="Regulator of G-protein signaling, RGS"/>
    <property type="match status" value="1"/>
</dbReference>
<dbReference type="EMBL" id="GG738929">
    <property type="protein sequence ID" value="EFC36551.1"/>
    <property type="molecule type" value="Genomic_DNA"/>
</dbReference>
<dbReference type="Proteomes" id="UP000006671">
    <property type="component" value="Unassembled WGS sequence"/>
</dbReference>
<dbReference type="VEuPathDB" id="AmoebaDB:NAEGRDRAFT_75819"/>
<keyword evidence="4" id="KW-1185">Reference proteome</keyword>
<protein>
    <submittedName>
        <fullName evidence="3">Predicted protein</fullName>
    </submittedName>
</protein>
<feature type="transmembrane region" description="Helical" evidence="1">
    <location>
        <begin position="37"/>
        <end position="61"/>
    </location>
</feature>
<dbReference type="KEGG" id="ngr:NAEGRDRAFT_75819"/>
<reference evidence="3 4" key="1">
    <citation type="journal article" date="2010" name="Cell">
        <title>The genome of Naegleria gruberi illuminates early eukaryotic versatility.</title>
        <authorList>
            <person name="Fritz-Laylin L.K."/>
            <person name="Prochnik S.E."/>
            <person name="Ginger M.L."/>
            <person name="Dacks J.B."/>
            <person name="Carpenter M.L."/>
            <person name="Field M.C."/>
            <person name="Kuo A."/>
            <person name="Paredez A."/>
            <person name="Chapman J."/>
            <person name="Pham J."/>
            <person name="Shu S."/>
            <person name="Neupane R."/>
            <person name="Cipriano M."/>
            <person name="Mancuso J."/>
            <person name="Tu H."/>
            <person name="Salamov A."/>
            <person name="Lindquist E."/>
            <person name="Shapiro H."/>
            <person name="Lucas S."/>
            <person name="Grigoriev I.V."/>
            <person name="Cande W.Z."/>
            <person name="Fulton C."/>
            <person name="Rokhsar D.S."/>
            <person name="Dawson S.C."/>
        </authorList>
    </citation>
    <scope>NUCLEOTIDE SEQUENCE [LARGE SCALE GENOMIC DNA]</scope>
    <source>
        <strain evidence="3 4">NEG-M</strain>
    </source>
</reference>
<dbReference type="Gene3D" id="1.10.167.10">
    <property type="entry name" value="Regulator of G-protein Signalling 4, domain 2"/>
    <property type="match status" value="1"/>
</dbReference>
<keyword evidence="1" id="KW-1133">Transmembrane helix</keyword>
<dbReference type="RefSeq" id="XP_002669295.1">
    <property type="nucleotide sequence ID" value="XM_002669249.1"/>
</dbReference>
<accession>D2W347</accession>
<feature type="transmembrane region" description="Helical" evidence="1">
    <location>
        <begin position="12"/>
        <end position="31"/>
    </location>
</feature>
<dbReference type="Pfam" id="PF00615">
    <property type="entry name" value="RGS"/>
    <property type="match status" value="1"/>
</dbReference>
<keyword evidence="1" id="KW-0812">Transmembrane</keyword>
<dbReference type="InterPro" id="IPR016137">
    <property type="entry name" value="RGS"/>
</dbReference>
<evidence type="ECO:0000259" key="2">
    <source>
        <dbReference type="Pfam" id="PF00615"/>
    </source>
</evidence>
<evidence type="ECO:0000256" key="1">
    <source>
        <dbReference type="SAM" id="Phobius"/>
    </source>
</evidence>
<dbReference type="InterPro" id="IPR036305">
    <property type="entry name" value="RGS_sf"/>
</dbReference>
<keyword evidence="1" id="KW-0472">Membrane</keyword>
<sequence length="220" mass="26147">MLFFDDPFLIRVDMILLSFNIIILIIISAISDHHVIYFFRLIMFILFCLVSGGSCVIKYLIDKIQSSKSQQIEGELESYLKHQDFRDLIREYCVKELSLENYNFFTFLLELKLKSKKKLSIELMDEISQVYLNQNSTFELNISSTCRKNFFILRKRIQDQNETELSTESNSFVQTIQDLILVFEGEILANLRDTFSRMENTNEFKTWLYAFKVQQQNNIF</sequence>
<proteinExistence type="predicted"/>
<evidence type="ECO:0000313" key="3">
    <source>
        <dbReference type="EMBL" id="EFC36551.1"/>
    </source>
</evidence>
<name>D2W347_NAEGR</name>
<gene>
    <name evidence="3" type="ORF">NAEGRDRAFT_75819</name>
</gene>
<dbReference type="GeneID" id="8856538"/>
<dbReference type="OrthoDB" id="196547at2759"/>
<organism evidence="4">
    <name type="scientific">Naegleria gruberi</name>
    <name type="common">Amoeba</name>
    <dbReference type="NCBI Taxonomy" id="5762"/>
    <lineage>
        <taxon>Eukaryota</taxon>
        <taxon>Discoba</taxon>
        <taxon>Heterolobosea</taxon>
        <taxon>Tetramitia</taxon>
        <taxon>Eutetramitia</taxon>
        <taxon>Vahlkampfiidae</taxon>
        <taxon>Naegleria</taxon>
    </lineage>
</organism>
<evidence type="ECO:0000313" key="4">
    <source>
        <dbReference type="Proteomes" id="UP000006671"/>
    </source>
</evidence>
<dbReference type="InParanoid" id="D2W347"/>
<dbReference type="AlphaFoldDB" id="D2W347"/>
<dbReference type="InterPro" id="IPR044926">
    <property type="entry name" value="RGS_subdomain_2"/>
</dbReference>